<evidence type="ECO:0000256" key="1">
    <source>
        <dbReference type="SAM" id="Phobius"/>
    </source>
</evidence>
<evidence type="ECO:0000313" key="2">
    <source>
        <dbReference type="EMBL" id="MBB2204274.1"/>
    </source>
</evidence>
<feature type="transmembrane region" description="Helical" evidence="1">
    <location>
        <begin position="140"/>
        <end position="157"/>
    </location>
</feature>
<keyword evidence="1" id="KW-0472">Membrane</keyword>
<proteinExistence type="predicted"/>
<keyword evidence="1" id="KW-0812">Transmembrane</keyword>
<accession>A0A7W4KC86</accession>
<comment type="caution">
    <text evidence="2">The sequence shown here is derived from an EMBL/GenBank/DDBJ whole genome shotgun (WGS) entry which is preliminary data.</text>
</comment>
<keyword evidence="3" id="KW-1185">Reference proteome</keyword>
<feature type="transmembrane region" description="Helical" evidence="1">
    <location>
        <begin position="351"/>
        <end position="367"/>
    </location>
</feature>
<feature type="transmembrane region" description="Helical" evidence="1">
    <location>
        <begin position="83"/>
        <end position="104"/>
    </location>
</feature>
<name>A0A7W4KC86_9PROT</name>
<evidence type="ECO:0000313" key="3">
    <source>
        <dbReference type="Proteomes" id="UP000540556"/>
    </source>
</evidence>
<keyword evidence="1" id="KW-1133">Transmembrane helix</keyword>
<feature type="transmembrane region" description="Helical" evidence="1">
    <location>
        <begin position="293"/>
        <end position="313"/>
    </location>
</feature>
<organism evidence="2 3">
    <name type="scientific">Gluconacetobacter takamatsuzukensis</name>
    <dbReference type="NCBI Taxonomy" id="1286190"/>
    <lineage>
        <taxon>Bacteria</taxon>
        <taxon>Pseudomonadati</taxon>
        <taxon>Pseudomonadota</taxon>
        <taxon>Alphaproteobacteria</taxon>
        <taxon>Acetobacterales</taxon>
        <taxon>Acetobacteraceae</taxon>
        <taxon>Gluconacetobacter</taxon>
    </lineage>
</organism>
<dbReference type="RefSeq" id="WP_182948192.1">
    <property type="nucleotide sequence ID" value="NZ_JABEQK010000003.1"/>
</dbReference>
<feature type="transmembrane region" description="Helical" evidence="1">
    <location>
        <begin position="267"/>
        <end position="286"/>
    </location>
</feature>
<dbReference type="EMBL" id="JABEQK010000003">
    <property type="protein sequence ID" value="MBB2204274.1"/>
    <property type="molecule type" value="Genomic_DNA"/>
</dbReference>
<reference evidence="2 3" key="1">
    <citation type="submission" date="2020-04" db="EMBL/GenBank/DDBJ databases">
        <title>Description of novel Gluconacetobacter.</title>
        <authorList>
            <person name="Sombolestani A."/>
        </authorList>
    </citation>
    <scope>NUCLEOTIDE SEQUENCE [LARGE SCALE GENOMIC DNA]</scope>
    <source>
        <strain evidence="2 3">LMG 27800</strain>
    </source>
</reference>
<feature type="transmembrane region" description="Helical" evidence="1">
    <location>
        <begin position="169"/>
        <end position="194"/>
    </location>
</feature>
<protein>
    <submittedName>
        <fullName evidence="2">Uncharacterized protein</fullName>
    </submittedName>
</protein>
<sequence length="413" mass="44842">MRQYRFSFNTIPLPLAGTIFLLLLFLRHPAAILDANFWGEDGWFWYPDAYKIGVRSLLLPHTGYLQTISRLGGLAAQLVSVRWGPTVFAVIALVVQMLPALFLVSRRFDALWPHYPSRLAFALVYVGLPNSVETSGNLTNSQWYLAILAFLVIVSAPPRGGIGRLGDSVALVLSGLSGPFCILLLPVAVWNWWLDRGREGALRLALVLATTTIQAVMLVQTMGQSRPKGPLGVTLPNLVHIIAMKLVFALCLASHQLERLVRTSDIVAGVLSVAVVTILVLAWRYGTTLFRQFALFGALVFSASLVTPVGAGPSPWVTLGTLGGGARYFVIPLLVVAAAFFTLAATPRGRLSSAGLALCLLMTIGIVRDRSYPHMTPTDFNRVANAFANAPAGTRMVFPVRPEGEKPMVLIKK</sequence>
<dbReference type="Proteomes" id="UP000540556">
    <property type="component" value="Unassembled WGS sequence"/>
</dbReference>
<feature type="transmembrane region" description="Helical" evidence="1">
    <location>
        <begin position="325"/>
        <end position="344"/>
    </location>
</feature>
<gene>
    <name evidence="2" type="ORF">HLH27_04480</name>
</gene>
<feature type="transmembrane region" description="Helical" evidence="1">
    <location>
        <begin position="200"/>
        <end position="219"/>
    </location>
</feature>
<dbReference type="AlphaFoldDB" id="A0A7W4KC86"/>
<feature type="transmembrane region" description="Helical" evidence="1">
    <location>
        <begin position="231"/>
        <end position="255"/>
    </location>
</feature>